<evidence type="ECO:0000313" key="2">
    <source>
        <dbReference type="Proteomes" id="UP000249081"/>
    </source>
</evidence>
<dbReference type="Proteomes" id="UP000249081">
    <property type="component" value="Unassembled WGS sequence"/>
</dbReference>
<reference evidence="1 2" key="2">
    <citation type="submission" date="2018-06" db="EMBL/GenBank/DDBJ databases">
        <title>Metagenomic assembly of (sub)arctic Cyanobacteria and their associated microbiome from non-axenic cultures.</title>
        <authorList>
            <person name="Baurain D."/>
        </authorList>
    </citation>
    <scope>NUCLEOTIDE SEQUENCE [LARGE SCALE GENOMIC DNA]</scope>
    <source>
        <strain evidence="1">ULC041bin1</strain>
    </source>
</reference>
<organism evidence="1 2">
    <name type="scientific">Shackletoniella antarctica</name>
    <dbReference type="NCBI Taxonomy" id="268115"/>
    <lineage>
        <taxon>Bacteria</taxon>
        <taxon>Bacillati</taxon>
        <taxon>Cyanobacteriota</taxon>
        <taxon>Cyanophyceae</taxon>
        <taxon>Oculatellales</taxon>
        <taxon>Oculatellaceae</taxon>
        <taxon>Shackletoniella</taxon>
    </lineage>
</organism>
<protein>
    <recommendedName>
        <fullName evidence="3">CopG family transcriptional regulator</fullName>
    </recommendedName>
</protein>
<evidence type="ECO:0000313" key="1">
    <source>
        <dbReference type="EMBL" id="PZO44047.1"/>
    </source>
</evidence>
<name>A0A2W4WLH8_9CYAN</name>
<accession>A0A2W4WLH8</accession>
<sequence length="69" mass="8002">MKAEYDFSRGERGKFYNAQAEFKLPIYLEADVSAMMERLAEESGLEVQALVNEWLRANLKLVESFRRVG</sequence>
<dbReference type="AlphaFoldDB" id="A0A2W4WLH8"/>
<comment type="caution">
    <text evidence="1">The sequence shown here is derived from an EMBL/GenBank/DDBJ whole genome shotgun (WGS) entry which is preliminary data.</text>
</comment>
<gene>
    <name evidence="1" type="ORF">DCF17_04495</name>
</gene>
<dbReference type="EMBL" id="QBMN01000020">
    <property type="protein sequence ID" value="PZO44047.1"/>
    <property type="molecule type" value="Genomic_DNA"/>
</dbReference>
<reference evidence="2" key="1">
    <citation type="submission" date="2018-04" db="EMBL/GenBank/DDBJ databases">
        <authorList>
            <person name="Cornet L."/>
        </authorList>
    </citation>
    <scope>NUCLEOTIDE SEQUENCE [LARGE SCALE GENOMIC DNA]</scope>
</reference>
<evidence type="ECO:0008006" key="3">
    <source>
        <dbReference type="Google" id="ProtNLM"/>
    </source>
</evidence>
<proteinExistence type="predicted"/>